<evidence type="ECO:0000313" key="2">
    <source>
        <dbReference type="EMBL" id="EEU98166.1"/>
    </source>
</evidence>
<sequence>MKMFRGARRADLDAILKIYARARQAMADSGNPTQWGDHFPPQELLEEDIDSNRLFLYLVNGELEGVFAFILGPDPTYARIEDGKWLNDTLPYGTIHRLASAGRHPGVAAAVITWCLEHCESLRADTHADNKIMQHLLEENGFTRCGIIHVEDGTPRIAYQKMSLTLPLRRD</sequence>
<dbReference type="SUPFAM" id="SSF55729">
    <property type="entry name" value="Acyl-CoA N-acyltransferases (Nat)"/>
    <property type="match status" value="1"/>
</dbReference>
<evidence type="ECO:0000259" key="1">
    <source>
        <dbReference type="PROSITE" id="PS51186"/>
    </source>
</evidence>
<feature type="domain" description="N-acetyltransferase" evidence="1">
    <location>
        <begin position="2"/>
        <end position="167"/>
    </location>
</feature>
<dbReference type="HOGENOM" id="CLU_013985_13_0_9"/>
<evidence type="ECO:0000313" key="3">
    <source>
        <dbReference type="Proteomes" id="UP000004619"/>
    </source>
</evidence>
<dbReference type="InterPro" id="IPR016181">
    <property type="entry name" value="Acyl_CoA_acyltransferase"/>
</dbReference>
<dbReference type="STRING" id="411483.FAEPRAA2165_00094"/>
<dbReference type="PROSITE" id="PS51186">
    <property type="entry name" value="GNAT"/>
    <property type="match status" value="1"/>
</dbReference>
<reference evidence="2" key="1">
    <citation type="submission" date="2009-08" db="EMBL/GenBank/DDBJ databases">
        <authorList>
            <person name="Weinstock G."/>
            <person name="Sodergren E."/>
            <person name="Clifton S."/>
            <person name="Fulton L."/>
            <person name="Fulton B."/>
            <person name="Courtney L."/>
            <person name="Fronick C."/>
            <person name="Harrison M."/>
            <person name="Strong C."/>
            <person name="Farmer C."/>
            <person name="Delahaunty K."/>
            <person name="Markovic C."/>
            <person name="Hall O."/>
            <person name="Minx P."/>
            <person name="Tomlinson C."/>
            <person name="Mitreva M."/>
            <person name="Nelson J."/>
            <person name="Hou S."/>
            <person name="Wollam A."/>
            <person name="Pepin K.H."/>
            <person name="Johnson M."/>
            <person name="Bhonagiri V."/>
            <person name="Nash W.E."/>
            <person name="Warren W."/>
            <person name="Chinwalla A."/>
            <person name="Mardis E.R."/>
            <person name="Wilson R.K."/>
        </authorList>
    </citation>
    <scope>NUCLEOTIDE SEQUENCE [LARGE SCALE GENOMIC DNA]</scope>
    <source>
        <strain evidence="2">A2-165</strain>
    </source>
</reference>
<dbReference type="eggNOG" id="COG1670">
    <property type="taxonomic scope" value="Bacteria"/>
</dbReference>
<keyword evidence="3" id="KW-1185">Reference proteome</keyword>
<name>C7H1F6_FAED2</name>
<dbReference type="Proteomes" id="UP000004619">
    <property type="component" value="Unassembled WGS sequence"/>
</dbReference>
<dbReference type="Gene3D" id="3.40.630.30">
    <property type="match status" value="1"/>
</dbReference>
<dbReference type="EMBL" id="ACOP02000003">
    <property type="protein sequence ID" value="EEU98166.1"/>
    <property type="molecule type" value="Genomic_DNA"/>
</dbReference>
<accession>C7H1F6</accession>
<dbReference type="GO" id="GO:0016747">
    <property type="term" value="F:acyltransferase activity, transferring groups other than amino-acyl groups"/>
    <property type="evidence" value="ECO:0007669"/>
    <property type="project" value="InterPro"/>
</dbReference>
<proteinExistence type="predicted"/>
<protein>
    <submittedName>
        <fullName evidence="2">Acetyltransferase, GNAT family</fullName>
    </submittedName>
</protein>
<dbReference type="InterPro" id="IPR000182">
    <property type="entry name" value="GNAT_dom"/>
</dbReference>
<dbReference type="AlphaFoldDB" id="C7H1F6"/>
<gene>
    <name evidence="2" type="ORF">FAEPRAA2165_00094</name>
</gene>
<dbReference type="PATRIC" id="fig|411483.3.peg.94"/>
<organism evidence="2 3">
    <name type="scientific">Faecalibacterium duncaniae (strain DSM 17677 / JCM 31915 / A2-165)</name>
    <name type="common">Faecalibacterium prausnitzii</name>
    <dbReference type="NCBI Taxonomy" id="411483"/>
    <lineage>
        <taxon>Bacteria</taxon>
        <taxon>Bacillati</taxon>
        <taxon>Bacillota</taxon>
        <taxon>Clostridia</taxon>
        <taxon>Eubacteriales</taxon>
        <taxon>Oscillospiraceae</taxon>
        <taxon>Faecalibacterium</taxon>
    </lineage>
</organism>
<comment type="caution">
    <text evidence="2">The sequence shown here is derived from an EMBL/GenBank/DDBJ whole genome shotgun (WGS) entry which is preliminary data.</text>
</comment>